<dbReference type="EMBL" id="BOMM01000081">
    <property type="protein sequence ID" value="GIE16310.1"/>
    <property type="molecule type" value="Genomic_DNA"/>
</dbReference>
<keyword evidence="4" id="KW-1185">Reference proteome</keyword>
<name>A0A919J9M9_9ACTN</name>
<gene>
    <name evidence="3" type="ORF">Afe05nite_81500</name>
</gene>
<keyword evidence="1" id="KW-0175">Coiled coil</keyword>
<dbReference type="Proteomes" id="UP000598174">
    <property type="component" value="Unassembled WGS sequence"/>
</dbReference>
<accession>A0A919J9M9</accession>
<feature type="coiled-coil region" evidence="1">
    <location>
        <begin position="14"/>
        <end position="48"/>
    </location>
</feature>
<feature type="region of interest" description="Disordered" evidence="2">
    <location>
        <begin position="49"/>
        <end position="82"/>
    </location>
</feature>
<evidence type="ECO:0000313" key="3">
    <source>
        <dbReference type="EMBL" id="GIE16310.1"/>
    </source>
</evidence>
<proteinExistence type="predicted"/>
<organism evidence="3 4">
    <name type="scientific">Paractinoplanes ferrugineus</name>
    <dbReference type="NCBI Taxonomy" id="113564"/>
    <lineage>
        <taxon>Bacteria</taxon>
        <taxon>Bacillati</taxon>
        <taxon>Actinomycetota</taxon>
        <taxon>Actinomycetes</taxon>
        <taxon>Micromonosporales</taxon>
        <taxon>Micromonosporaceae</taxon>
        <taxon>Paractinoplanes</taxon>
    </lineage>
</organism>
<evidence type="ECO:0000256" key="2">
    <source>
        <dbReference type="SAM" id="MobiDB-lite"/>
    </source>
</evidence>
<dbReference type="AlphaFoldDB" id="A0A919J9M9"/>
<evidence type="ECO:0000313" key="4">
    <source>
        <dbReference type="Proteomes" id="UP000598174"/>
    </source>
</evidence>
<protein>
    <submittedName>
        <fullName evidence="3">Uncharacterized protein</fullName>
    </submittedName>
</protein>
<dbReference type="RefSeq" id="WP_203822651.1">
    <property type="nucleotide sequence ID" value="NZ_BAAABP010000005.1"/>
</dbReference>
<comment type="caution">
    <text evidence="3">The sequence shown here is derived from an EMBL/GenBank/DDBJ whole genome shotgun (WGS) entry which is preliminary data.</text>
</comment>
<reference evidence="3" key="1">
    <citation type="submission" date="2021-01" db="EMBL/GenBank/DDBJ databases">
        <title>Whole genome shotgun sequence of Actinoplanes ferrugineus NBRC 15555.</title>
        <authorList>
            <person name="Komaki H."/>
            <person name="Tamura T."/>
        </authorList>
    </citation>
    <scope>NUCLEOTIDE SEQUENCE</scope>
    <source>
        <strain evidence="3">NBRC 15555</strain>
    </source>
</reference>
<sequence>MNDLWQHLADRAGITHLHDHLQRLEKTMAKQSEELADIARRVDALRDAQSTSATGYEPPVVEPSPFPEGADGSIENTERGSV</sequence>
<evidence type="ECO:0000256" key="1">
    <source>
        <dbReference type="SAM" id="Coils"/>
    </source>
</evidence>